<evidence type="ECO:0000313" key="3">
    <source>
        <dbReference type="EMBL" id="KAJ4967002.1"/>
    </source>
</evidence>
<dbReference type="OrthoDB" id="533763at2759"/>
<evidence type="ECO:0000256" key="2">
    <source>
        <dbReference type="SAM" id="Phobius"/>
    </source>
</evidence>
<dbReference type="Gene3D" id="1.10.2020.20">
    <property type="match status" value="1"/>
</dbReference>
<dbReference type="AlphaFoldDB" id="A0A9Q0QPD4"/>
<evidence type="ECO:0000256" key="1">
    <source>
        <dbReference type="SAM" id="MobiDB-lite"/>
    </source>
</evidence>
<dbReference type="GO" id="GO:0009658">
    <property type="term" value="P:chloroplast organization"/>
    <property type="evidence" value="ECO:0007669"/>
    <property type="project" value="TreeGrafter"/>
</dbReference>
<sequence>MENLSLSPSKYLLLGSSPNLSGFSSRRFFALPIPSRTRREGPPKTRNCVSALGQGSLDSSPRRIPKNVLEKLGVEAFASISSTSSETSSVGVNPLPSVPSSPSSIGSPLFWIGVGVGLSALFSWVATYLKKYAMQQAFKTLMGQMSTENQQFSNIAFSPGSPFPFPTPTASAPAASPSPAPSQAAVTVDVPATKVEAVQEKEVKVDPEVPKDPKKYAFVDVSPDEMLQKSPFESSKESAGTSFSKDVQSAEEVSQNGAATKQGMGASSEQSKSTQQPGSVLSVEALEKMMEDPMVQKMVYPHLPEEMRNPTTFKWMLQNPQYRQQLQEML</sequence>
<feature type="transmembrane region" description="Helical" evidence="2">
    <location>
        <begin position="109"/>
        <end position="129"/>
    </location>
</feature>
<dbReference type="GO" id="GO:0009535">
    <property type="term" value="C:chloroplast thylakoid membrane"/>
    <property type="evidence" value="ECO:0007669"/>
    <property type="project" value="TreeGrafter"/>
</dbReference>
<dbReference type="GO" id="GO:0009706">
    <property type="term" value="C:chloroplast inner membrane"/>
    <property type="evidence" value="ECO:0007669"/>
    <property type="project" value="TreeGrafter"/>
</dbReference>
<name>A0A9Q0QPD4_9MAGN</name>
<keyword evidence="4" id="KW-1185">Reference proteome</keyword>
<dbReference type="PANTHER" id="PTHR47296:SF1">
    <property type="entry name" value="PROTEIN TIC 40, CHLOROPLASTIC"/>
    <property type="match status" value="1"/>
</dbReference>
<evidence type="ECO:0008006" key="5">
    <source>
        <dbReference type="Google" id="ProtNLM"/>
    </source>
</evidence>
<keyword evidence="2" id="KW-0472">Membrane</keyword>
<dbReference type="Proteomes" id="UP001141806">
    <property type="component" value="Unassembled WGS sequence"/>
</dbReference>
<proteinExistence type="predicted"/>
<feature type="compositionally biased region" description="Basic and acidic residues" evidence="1">
    <location>
        <begin position="199"/>
        <end position="217"/>
    </location>
</feature>
<feature type="region of interest" description="Disordered" evidence="1">
    <location>
        <begin position="199"/>
        <end position="278"/>
    </location>
</feature>
<gene>
    <name evidence="3" type="ORF">NE237_018851</name>
</gene>
<dbReference type="InterPro" id="IPR038108">
    <property type="entry name" value="RPN13_DEUBAD_sf"/>
</dbReference>
<keyword evidence="2" id="KW-0812">Transmembrane</keyword>
<reference evidence="3" key="1">
    <citation type="journal article" date="2023" name="Plant J.">
        <title>The genome of the king protea, Protea cynaroides.</title>
        <authorList>
            <person name="Chang J."/>
            <person name="Duong T.A."/>
            <person name="Schoeman C."/>
            <person name="Ma X."/>
            <person name="Roodt D."/>
            <person name="Barker N."/>
            <person name="Li Z."/>
            <person name="Van de Peer Y."/>
            <person name="Mizrachi E."/>
        </authorList>
    </citation>
    <scope>NUCLEOTIDE SEQUENCE</scope>
    <source>
        <tissue evidence="3">Young leaves</tissue>
    </source>
</reference>
<accession>A0A9Q0QPD4</accession>
<comment type="caution">
    <text evidence="3">The sequence shown here is derived from an EMBL/GenBank/DDBJ whole genome shotgun (WGS) entry which is preliminary data.</text>
</comment>
<keyword evidence="2" id="KW-1133">Transmembrane helix</keyword>
<dbReference type="GO" id="GO:0045037">
    <property type="term" value="P:protein import into chloroplast stroma"/>
    <property type="evidence" value="ECO:0007669"/>
    <property type="project" value="TreeGrafter"/>
</dbReference>
<evidence type="ECO:0000313" key="4">
    <source>
        <dbReference type="Proteomes" id="UP001141806"/>
    </source>
</evidence>
<dbReference type="PANTHER" id="PTHR47296">
    <property type="entry name" value="PROTEIN TIC 40, CHLOROPLASTIC"/>
    <property type="match status" value="1"/>
</dbReference>
<protein>
    <recommendedName>
        <fullName evidence="5">STI1 domain-containing protein</fullName>
    </recommendedName>
</protein>
<organism evidence="3 4">
    <name type="scientific">Protea cynaroides</name>
    <dbReference type="NCBI Taxonomy" id="273540"/>
    <lineage>
        <taxon>Eukaryota</taxon>
        <taxon>Viridiplantae</taxon>
        <taxon>Streptophyta</taxon>
        <taxon>Embryophyta</taxon>
        <taxon>Tracheophyta</taxon>
        <taxon>Spermatophyta</taxon>
        <taxon>Magnoliopsida</taxon>
        <taxon>Proteales</taxon>
        <taxon>Proteaceae</taxon>
        <taxon>Protea</taxon>
    </lineage>
</organism>
<dbReference type="EMBL" id="JAMYWD010000007">
    <property type="protein sequence ID" value="KAJ4967002.1"/>
    <property type="molecule type" value="Genomic_DNA"/>
</dbReference>
<feature type="compositionally biased region" description="Polar residues" evidence="1">
    <location>
        <begin position="231"/>
        <end position="278"/>
    </location>
</feature>